<evidence type="ECO:0000313" key="2">
    <source>
        <dbReference type="EMBL" id="VDI20370.1"/>
    </source>
</evidence>
<protein>
    <submittedName>
        <fullName evidence="2">Uncharacterized protein</fullName>
    </submittedName>
</protein>
<evidence type="ECO:0000256" key="1">
    <source>
        <dbReference type="SAM" id="MobiDB-lite"/>
    </source>
</evidence>
<evidence type="ECO:0000313" key="3">
    <source>
        <dbReference type="Proteomes" id="UP000596742"/>
    </source>
</evidence>
<organism evidence="2 3">
    <name type="scientific">Mytilus galloprovincialis</name>
    <name type="common">Mediterranean mussel</name>
    <dbReference type="NCBI Taxonomy" id="29158"/>
    <lineage>
        <taxon>Eukaryota</taxon>
        <taxon>Metazoa</taxon>
        <taxon>Spiralia</taxon>
        <taxon>Lophotrochozoa</taxon>
        <taxon>Mollusca</taxon>
        <taxon>Bivalvia</taxon>
        <taxon>Autobranchia</taxon>
        <taxon>Pteriomorphia</taxon>
        <taxon>Mytilida</taxon>
        <taxon>Mytiloidea</taxon>
        <taxon>Mytilidae</taxon>
        <taxon>Mytilinae</taxon>
        <taxon>Mytilus</taxon>
    </lineage>
</organism>
<keyword evidence="3" id="KW-1185">Reference proteome</keyword>
<proteinExistence type="predicted"/>
<dbReference type="OrthoDB" id="6160297at2759"/>
<feature type="region of interest" description="Disordered" evidence="1">
    <location>
        <begin position="41"/>
        <end position="74"/>
    </location>
</feature>
<comment type="caution">
    <text evidence="2">The sequence shown here is derived from an EMBL/GenBank/DDBJ whole genome shotgun (WGS) entry which is preliminary data.</text>
</comment>
<sequence length="140" mass="15843">MPQQRLDQLQQGSLTMRNLCNATSSCSAGFYTSTAATTTEGLEGLSDSQPESDTAMQSSTSSQRSRKKKKIENRQFLSSIPKRSAIVGRQLESFHTKFSGYAKIAEWTDKQKREQLCWCLDDAASEYYTLLLETTKQQFY</sequence>
<reference evidence="2" key="1">
    <citation type="submission" date="2018-11" db="EMBL/GenBank/DDBJ databases">
        <authorList>
            <person name="Alioto T."/>
            <person name="Alioto T."/>
        </authorList>
    </citation>
    <scope>NUCLEOTIDE SEQUENCE</scope>
</reference>
<feature type="compositionally biased region" description="Polar residues" evidence="1">
    <location>
        <begin position="41"/>
        <end position="56"/>
    </location>
</feature>
<dbReference type="Proteomes" id="UP000596742">
    <property type="component" value="Unassembled WGS sequence"/>
</dbReference>
<dbReference type="AlphaFoldDB" id="A0A8B6DLV7"/>
<gene>
    <name evidence="2" type="ORF">MGAL_10B052830</name>
</gene>
<dbReference type="EMBL" id="UYJE01003580">
    <property type="protein sequence ID" value="VDI20370.1"/>
    <property type="molecule type" value="Genomic_DNA"/>
</dbReference>
<name>A0A8B6DLV7_MYTGA</name>
<accession>A0A8B6DLV7</accession>